<reference evidence="5" key="1">
    <citation type="journal article" date="2010" name="Nat. Biotechnol.">
        <title>Draft genome sequence of the oilseed species Ricinus communis.</title>
        <authorList>
            <person name="Chan A.P."/>
            <person name="Crabtree J."/>
            <person name="Zhao Q."/>
            <person name="Lorenzi H."/>
            <person name="Orvis J."/>
            <person name="Puiu D."/>
            <person name="Melake-Berhan A."/>
            <person name="Jones K.M."/>
            <person name="Redman J."/>
            <person name="Chen G."/>
            <person name="Cahoon E.B."/>
            <person name="Gedil M."/>
            <person name="Stanke M."/>
            <person name="Haas B.J."/>
            <person name="Wortman J.R."/>
            <person name="Fraser-Liggett C.M."/>
            <person name="Ravel J."/>
            <person name="Rabinowicz P.D."/>
        </authorList>
    </citation>
    <scope>NUCLEOTIDE SEQUENCE [LARGE SCALE GENOMIC DNA]</scope>
    <source>
        <strain evidence="5">cv. Hale</strain>
    </source>
</reference>
<accession>B9SVS5</accession>
<dbReference type="Proteomes" id="UP000008311">
    <property type="component" value="Unassembled WGS sequence"/>
</dbReference>
<evidence type="ECO:0000259" key="3">
    <source>
        <dbReference type="Pfam" id="PF12937"/>
    </source>
</evidence>
<evidence type="ECO:0000313" key="4">
    <source>
        <dbReference type="EMBL" id="EEF32293.1"/>
    </source>
</evidence>
<dbReference type="OMA" id="WFTEELP"/>
<keyword evidence="1" id="KW-0833">Ubl conjugation pathway</keyword>
<keyword evidence="5" id="KW-1185">Reference proteome</keyword>
<comment type="subunit">
    <text evidence="1">Component of the SCF-type E3 ligase complex.</text>
</comment>
<dbReference type="GO" id="GO:0005634">
    <property type="term" value="C:nucleus"/>
    <property type="evidence" value="ECO:0007669"/>
    <property type="project" value="UniProtKB-SubCell"/>
</dbReference>
<dbReference type="AlphaFoldDB" id="B9SVS5"/>
<dbReference type="EMBL" id="EQ974174">
    <property type="protein sequence ID" value="EEF32293.1"/>
    <property type="molecule type" value="Genomic_DNA"/>
</dbReference>
<evidence type="ECO:0000256" key="2">
    <source>
        <dbReference type="SAM" id="MobiDB-lite"/>
    </source>
</evidence>
<dbReference type="GO" id="GO:0019005">
    <property type="term" value="C:SCF ubiquitin ligase complex"/>
    <property type="evidence" value="ECO:0000318"/>
    <property type="project" value="GO_Central"/>
</dbReference>
<feature type="region of interest" description="Disordered" evidence="2">
    <location>
        <begin position="1"/>
        <end position="23"/>
    </location>
</feature>
<dbReference type="GO" id="GO:0016567">
    <property type="term" value="P:protein ubiquitination"/>
    <property type="evidence" value="ECO:0007669"/>
    <property type="project" value="UniProtKB-UniRule"/>
</dbReference>
<comment type="subcellular location">
    <subcellularLocation>
        <location evidence="1">Nucleus</location>
    </subcellularLocation>
</comment>
<dbReference type="InterPro" id="IPR036047">
    <property type="entry name" value="F-box-like_dom_sf"/>
</dbReference>
<dbReference type="eggNOG" id="ENOG502RXK2">
    <property type="taxonomic scope" value="Eukaryota"/>
</dbReference>
<comment type="pathway">
    <text evidence="1">Protein modification; protein ubiquitination.</text>
</comment>
<dbReference type="PANTHER" id="PTHR12874">
    <property type="entry name" value="F-BOX ONLY PROTEIN 48-RELATED"/>
    <property type="match status" value="1"/>
</dbReference>
<sequence>MPLNMAKLRSYKPTASDAPPPPPQPPWEVVALVAHHLDPKILAIASCVSKSWYISTSSDHIWRPFCTAHYPSVSQLRLNNPLIPYNRLYAMAYTATKRRVKSPSKPQVSLDKLIFVINISAKKKSHSIINTAKPGSELDQHMYRGVFRFDIDANYYLHEAIEDVRISWHVVMEGWREVFTMMDVEGKVGFSRGGEGWFSAELPCPGCCLSDTMSSGVVADLKLRFSGDHGESESDGKVKVDKVSVGILSIVNWRYVSLENGLRYLQHFLVP</sequence>
<dbReference type="InterPro" id="IPR001810">
    <property type="entry name" value="F-box_dom"/>
</dbReference>
<name>B9SVS5_RICCO</name>
<protein>
    <recommendedName>
        <fullName evidence="1">F-box protein</fullName>
    </recommendedName>
</protein>
<dbReference type="GO" id="GO:0031146">
    <property type="term" value="P:SCF-dependent proteasomal ubiquitin-dependent protein catabolic process"/>
    <property type="evidence" value="ECO:0000318"/>
    <property type="project" value="GO_Central"/>
</dbReference>
<dbReference type="Gene3D" id="1.20.1280.50">
    <property type="match status" value="1"/>
</dbReference>
<proteinExistence type="predicted"/>
<dbReference type="GO" id="GO:0005737">
    <property type="term" value="C:cytoplasm"/>
    <property type="evidence" value="ECO:0000318"/>
    <property type="project" value="GO_Central"/>
</dbReference>
<dbReference type="GO" id="GO:0009740">
    <property type="term" value="P:gibberellic acid mediated signaling pathway"/>
    <property type="evidence" value="ECO:0000318"/>
    <property type="project" value="GO_Central"/>
</dbReference>
<gene>
    <name evidence="4" type="ORF">RCOM_0255060</name>
</gene>
<dbReference type="KEGG" id="rcu:8268015"/>
<dbReference type="OrthoDB" id="1905685at2759"/>
<evidence type="ECO:0000313" key="5">
    <source>
        <dbReference type="Proteomes" id="UP000008311"/>
    </source>
</evidence>
<feature type="domain" description="F-box" evidence="3">
    <location>
        <begin position="26"/>
        <end position="66"/>
    </location>
</feature>
<dbReference type="SUPFAM" id="SSF81383">
    <property type="entry name" value="F-box domain"/>
    <property type="match status" value="1"/>
</dbReference>
<keyword evidence="1" id="KW-0539">Nucleus</keyword>
<evidence type="ECO:0000256" key="1">
    <source>
        <dbReference type="RuleBase" id="RU369085"/>
    </source>
</evidence>
<dbReference type="PANTHER" id="PTHR12874:SF16">
    <property type="entry name" value="OS01G0800800 PROTEIN"/>
    <property type="match status" value="1"/>
</dbReference>
<comment type="function">
    <text evidence="1">Acts as a component of a SCF E3 ubiquitin ligase complexes.</text>
</comment>
<dbReference type="InParanoid" id="B9SVS5"/>
<organism evidence="4 5">
    <name type="scientific">Ricinus communis</name>
    <name type="common">Castor bean</name>
    <dbReference type="NCBI Taxonomy" id="3988"/>
    <lineage>
        <taxon>Eukaryota</taxon>
        <taxon>Viridiplantae</taxon>
        <taxon>Streptophyta</taxon>
        <taxon>Embryophyta</taxon>
        <taxon>Tracheophyta</taxon>
        <taxon>Spermatophyta</taxon>
        <taxon>Magnoliopsida</taxon>
        <taxon>eudicotyledons</taxon>
        <taxon>Gunneridae</taxon>
        <taxon>Pentapetalae</taxon>
        <taxon>rosids</taxon>
        <taxon>fabids</taxon>
        <taxon>Malpighiales</taxon>
        <taxon>Euphorbiaceae</taxon>
        <taxon>Acalyphoideae</taxon>
        <taxon>Acalypheae</taxon>
        <taxon>Ricinus</taxon>
    </lineage>
</organism>
<dbReference type="Pfam" id="PF12937">
    <property type="entry name" value="F-box-like"/>
    <property type="match status" value="1"/>
</dbReference>